<evidence type="ECO:0000256" key="7">
    <source>
        <dbReference type="SAM" id="Phobius"/>
    </source>
</evidence>
<keyword evidence="3" id="KW-1003">Cell membrane</keyword>
<proteinExistence type="inferred from homology"/>
<keyword evidence="4 7" id="KW-0812">Transmembrane</keyword>
<name>K2JZG5_9GAMM</name>
<accession>K2JZG5</accession>
<keyword evidence="6 7" id="KW-0472">Membrane</keyword>
<evidence type="ECO:0000256" key="2">
    <source>
        <dbReference type="ARBA" id="ARBA00005262"/>
    </source>
</evidence>
<dbReference type="EMBL" id="AMRI01000007">
    <property type="protein sequence ID" value="EKE75709.1"/>
    <property type="molecule type" value="Genomic_DNA"/>
</dbReference>
<dbReference type="Proteomes" id="UP000006755">
    <property type="component" value="Unassembled WGS sequence"/>
</dbReference>
<feature type="transmembrane region" description="Helical" evidence="7">
    <location>
        <begin position="278"/>
        <end position="299"/>
    </location>
</feature>
<feature type="transmembrane region" description="Helical" evidence="7">
    <location>
        <begin position="155"/>
        <end position="171"/>
    </location>
</feature>
<reference evidence="8 9" key="1">
    <citation type="journal article" date="2012" name="J. Bacteriol.">
        <title>Genome Sequence of Gallaecimonas xiamenensis Type Strain 3-C-1.</title>
        <authorList>
            <person name="Lai Q."/>
            <person name="Wang L."/>
            <person name="Wang W."/>
            <person name="Shao Z."/>
        </authorList>
    </citation>
    <scope>NUCLEOTIDE SEQUENCE [LARGE SCALE GENOMIC DNA]</scope>
    <source>
        <strain evidence="8 9">3-C-1</strain>
    </source>
</reference>
<evidence type="ECO:0000256" key="1">
    <source>
        <dbReference type="ARBA" id="ARBA00004651"/>
    </source>
</evidence>
<keyword evidence="5 7" id="KW-1133">Transmembrane helix</keyword>
<dbReference type="PANTHER" id="PTHR33567">
    <property type="entry name" value="CHROMATE ION TRANSPORTER (EUROFUNG)"/>
    <property type="match status" value="1"/>
</dbReference>
<dbReference type="InterPro" id="IPR003370">
    <property type="entry name" value="Chromate_transpt"/>
</dbReference>
<dbReference type="InterPro" id="IPR014047">
    <property type="entry name" value="Chr_Tranpt_l_chain"/>
</dbReference>
<protein>
    <submittedName>
        <fullName evidence="8">Chromate transport protein ChrA</fullName>
    </submittedName>
</protein>
<feature type="transmembrane region" description="Helical" evidence="7">
    <location>
        <begin position="7"/>
        <end position="25"/>
    </location>
</feature>
<dbReference type="GO" id="GO:0015109">
    <property type="term" value="F:chromate transmembrane transporter activity"/>
    <property type="evidence" value="ECO:0007669"/>
    <property type="project" value="InterPro"/>
</dbReference>
<evidence type="ECO:0000256" key="4">
    <source>
        <dbReference type="ARBA" id="ARBA00022692"/>
    </source>
</evidence>
<comment type="similarity">
    <text evidence="2">Belongs to the chromate ion transporter (CHR) (TC 2.A.51) family.</text>
</comment>
<dbReference type="RefSeq" id="WP_008483709.1">
    <property type="nucleotide sequence ID" value="NZ_AMRI01000007.1"/>
</dbReference>
<comment type="subcellular location">
    <subcellularLocation>
        <location evidence="1">Cell membrane</location>
        <topology evidence="1">Multi-pass membrane protein</topology>
    </subcellularLocation>
</comment>
<dbReference type="eggNOG" id="COG2059">
    <property type="taxonomic scope" value="Bacteria"/>
</dbReference>
<dbReference type="AlphaFoldDB" id="K2JZG5"/>
<evidence type="ECO:0000313" key="9">
    <source>
        <dbReference type="Proteomes" id="UP000006755"/>
    </source>
</evidence>
<feature type="transmembrane region" description="Helical" evidence="7">
    <location>
        <begin position="245"/>
        <end position="266"/>
    </location>
</feature>
<dbReference type="PIRSF" id="PIRSF004810">
    <property type="entry name" value="ChrA"/>
    <property type="match status" value="1"/>
</dbReference>
<evidence type="ECO:0000256" key="6">
    <source>
        <dbReference type="ARBA" id="ARBA00023136"/>
    </source>
</evidence>
<evidence type="ECO:0000313" key="8">
    <source>
        <dbReference type="EMBL" id="EKE75709.1"/>
    </source>
</evidence>
<keyword evidence="9" id="KW-1185">Reference proteome</keyword>
<comment type="caution">
    <text evidence="8">The sequence shown here is derived from an EMBL/GenBank/DDBJ whole genome shotgun (WGS) entry which is preliminary data.</text>
</comment>
<dbReference type="GO" id="GO:0005886">
    <property type="term" value="C:plasma membrane"/>
    <property type="evidence" value="ECO:0007669"/>
    <property type="project" value="UniProtKB-SubCell"/>
</dbReference>
<gene>
    <name evidence="8" type="ORF">B3C1_06503</name>
</gene>
<dbReference type="PANTHER" id="PTHR33567:SF3">
    <property type="entry name" value="CHROMATE ION TRANSPORTER (EUROFUNG)"/>
    <property type="match status" value="1"/>
</dbReference>
<dbReference type="PATRIC" id="fig|745411.4.peg.1291"/>
<sequence length="373" mass="39462">MWCLFKEFLRLGLIAFGGPIAHVAWFQRRFVQELAWLDQSRFAELLALCQLLPGPTSSQLGMAIGHHRAGWPGAITAFIAFTLPSATLMVAAGLGLPWLLGWSQASAMMTSLGLFAVLIVGQALLSMTKSLLATPGSRLLCLVVLAVLLVRGQSWQLPLLALSSLLGALFFKPQLPSSPLKKAFTWQLPVALSGVAVLVLVPSGPLGELARTGALVFGGGHVVLPLLASTQLVQQGLEPSHFLAGYGLAQVMPGPLFSFAAFLGSASTLGPGGLMGGLWALGAIYLPSFLLLWGILPCWQQLRQWSWLQGALRGANGAVVALLAHTWYQELWLGSVTSNENAALLVLGAALLLARVPVVVLALLAVLSGLILY</sequence>
<feature type="transmembrane region" description="Helical" evidence="7">
    <location>
        <begin position="183"/>
        <end position="201"/>
    </location>
</feature>
<feature type="transmembrane region" description="Helical" evidence="7">
    <location>
        <begin position="77"/>
        <end position="100"/>
    </location>
</feature>
<dbReference type="Pfam" id="PF02417">
    <property type="entry name" value="Chromate_transp"/>
    <property type="match status" value="2"/>
</dbReference>
<dbReference type="NCBIfam" id="TIGR00937">
    <property type="entry name" value="2A51"/>
    <property type="match status" value="1"/>
</dbReference>
<organism evidence="8 9">
    <name type="scientific">Gallaecimonas xiamenensis 3-C-1</name>
    <dbReference type="NCBI Taxonomy" id="745411"/>
    <lineage>
        <taxon>Bacteria</taxon>
        <taxon>Pseudomonadati</taxon>
        <taxon>Pseudomonadota</taxon>
        <taxon>Gammaproteobacteria</taxon>
        <taxon>Enterobacterales</taxon>
        <taxon>Gallaecimonadaceae</taxon>
        <taxon>Gallaecimonas</taxon>
    </lineage>
</organism>
<evidence type="ECO:0000256" key="5">
    <source>
        <dbReference type="ARBA" id="ARBA00022989"/>
    </source>
</evidence>
<feature type="transmembrane region" description="Helical" evidence="7">
    <location>
        <begin position="213"/>
        <end position="233"/>
    </location>
</feature>
<evidence type="ECO:0000256" key="3">
    <source>
        <dbReference type="ARBA" id="ARBA00022475"/>
    </source>
</evidence>
<feature type="transmembrane region" description="Helical" evidence="7">
    <location>
        <begin position="106"/>
        <end position="125"/>
    </location>
</feature>
<dbReference type="STRING" id="745411.B3C1_06503"/>
<dbReference type="OrthoDB" id="8969999at2"/>
<feature type="transmembrane region" description="Helical" evidence="7">
    <location>
        <begin position="343"/>
        <end position="372"/>
    </location>
</feature>